<dbReference type="eggNOG" id="COG0498">
    <property type="taxonomic scope" value="Bacteria"/>
</dbReference>
<evidence type="ECO:0000259" key="13">
    <source>
        <dbReference type="Pfam" id="PF14821"/>
    </source>
</evidence>
<dbReference type="InterPro" id="IPR029144">
    <property type="entry name" value="Thr_synth_N"/>
</dbReference>
<evidence type="ECO:0000256" key="4">
    <source>
        <dbReference type="ARBA" id="ARBA00013028"/>
    </source>
</evidence>
<organism evidence="14 15">
    <name type="scientific">Fusobacterium periodonticum ATCC 33693</name>
    <dbReference type="NCBI Taxonomy" id="546275"/>
    <lineage>
        <taxon>Bacteria</taxon>
        <taxon>Fusobacteriati</taxon>
        <taxon>Fusobacteriota</taxon>
        <taxon>Fusobacteriia</taxon>
        <taxon>Fusobacteriales</taxon>
        <taxon>Fusobacteriaceae</taxon>
        <taxon>Fusobacterium</taxon>
    </lineage>
</organism>
<comment type="caution">
    <text evidence="14">The sequence shown here is derived from an EMBL/GenBank/DDBJ whole genome shotgun (WGS) entry which is preliminary data.</text>
</comment>
<dbReference type="Pfam" id="PF00291">
    <property type="entry name" value="PALP"/>
    <property type="match status" value="1"/>
</dbReference>
<dbReference type="InterPro" id="IPR000634">
    <property type="entry name" value="Ser/Thr_deHydtase_PyrdxlP-BS"/>
</dbReference>
<keyword evidence="6" id="KW-0028">Amino-acid biosynthesis</keyword>
<dbReference type="InterPro" id="IPR036052">
    <property type="entry name" value="TrpB-like_PALP_sf"/>
</dbReference>
<dbReference type="EMBL" id="ACJY01000068">
    <property type="protein sequence ID" value="EFE86732.1"/>
    <property type="molecule type" value="Genomic_DNA"/>
</dbReference>
<dbReference type="GO" id="GO:0030170">
    <property type="term" value="F:pyridoxal phosphate binding"/>
    <property type="evidence" value="ECO:0007669"/>
    <property type="project" value="InterPro"/>
</dbReference>
<comment type="cofactor">
    <cofactor evidence="1 11">
        <name>pyridoxal 5'-phosphate</name>
        <dbReference type="ChEBI" id="CHEBI:597326"/>
    </cofactor>
</comment>
<evidence type="ECO:0000256" key="5">
    <source>
        <dbReference type="ARBA" id="ARBA00018679"/>
    </source>
</evidence>
<comment type="catalytic activity">
    <reaction evidence="9">
        <text>O-phospho-L-homoserine + H2O = L-threonine + phosphate</text>
        <dbReference type="Rhea" id="RHEA:10840"/>
        <dbReference type="ChEBI" id="CHEBI:15377"/>
        <dbReference type="ChEBI" id="CHEBI:43474"/>
        <dbReference type="ChEBI" id="CHEBI:57590"/>
        <dbReference type="ChEBI" id="CHEBI:57926"/>
        <dbReference type="EC" id="4.2.3.1"/>
    </reaction>
</comment>
<evidence type="ECO:0000313" key="14">
    <source>
        <dbReference type="EMBL" id="EFE86732.1"/>
    </source>
</evidence>
<keyword evidence="14" id="KW-0456">Lyase</keyword>
<dbReference type="PROSITE" id="PS00165">
    <property type="entry name" value="DEHYDRATASE_SER_THR"/>
    <property type="match status" value="1"/>
</dbReference>
<dbReference type="InterPro" id="IPR004450">
    <property type="entry name" value="Thr_synthase-like"/>
</dbReference>
<dbReference type="InterPro" id="IPR037158">
    <property type="entry name" value="Thr_synth_N_sf"/>
</dbReference>
<evidence type="ECO:0000256" key="3">
    <source>
        <dbReference type="ARBA" id="ARBA00005517"/>
    </source>
</evidence>
<dbReference type="CDD" id="cd01560">
    <property type="entry name" value="Thr-synth_2"/>
    <property type="match status" value="1"/>
</dbReference>
<sequence length="501" mass="56728">MKNIVSYKENHIKEIIMKYRSTRDNNIIKDDKVALLQGLSEDGGLFVLENLSDKKINLENLIDKSYTEIAFEVLKLFFSFDENKLKSVIEKAYSKFSTSKVTPLVELKNTYVLELFHGPTSAFKDVALTLLPYLIQLALEGTEQEILILTATSGDTGKAALEGFKDVKQTEIIVFYPKNGVSKVQELQMRTQEGNNTKVCAIEGNFDDAQTAVKNIFLDEDLQKKLGNKKFSSANSINIGRLTPQIVYYIVAYIDLVKNKKINLGDKINFVVPTGNFGDILAGYYAKKLGLPVNKLVCASNENNVLYDFLTTGIYDRNREFLKTISPSMDILISSNLERLLYDLSGSDDKYIKSLMEDLKKNGKYQVNNEILAKLKEQFGSGYASDEETSKIIKKVWEEEKYLLDPHTAVAYKVMLEQNLDGTTVVLSTASPYKFCTSVANAVLNITDEDEFKLMEKLHEFTKVAIPENLKNLNTKEIRHNDVVKKEDMAKYILEAEKCLK</sequence>
<dbReference type="STRING" id="546275.FUSPEROL_01346"/>
<comment type="similarity">
    <text evidence="3">Belongs to the threonine synthase family.</text>
</comment>
<comment type="pathway">
    <text evidence="2">Amino-acid biosynthesis; L-threonine biosynthesis; L-threonine from L-aspartate: step 5/5.</text>
</comment>
<evidence type="ECO:0000256" key="6">
    <source>
        <dbReference type="ARBA" id="ARBA00022605"/>
    </source>
</evidence>
<dbReference type="HOGENOM" id="CLU_015170_3_1_0"/>
<feature type="domain" description="Threonine synthase N-terminal" evidence="13">
    <location>
        <begin position="18"/>
        <end position="93"/>
    </location>
</feature>
<gene>
    <name evidence="14" type="primary">thrC</name>
    <name evidence="14" type="ORF">FUSPEROL_01346</name>
</gene>
<dbReference type="Proteomes" id="UP000003748">
    <property type="component" value="Unassembled WGS sequence"/>
</dbReference>
<evidence type="ECO:0000256" key="1">
    <source>
        <dbReference type="ARBA" id="ARBA00001933"/>
    </source>
</evidence>
<evidence type="ECO:0000259" key="12">
    <source>
        <dbReference type="Pfam" id="PF00291"/>
    </source>
</evidence>
<protein>
    <recommendedName>
        <fullName evidence="5 10">Threonine synthase</fullName>
        <ecNumber evidence="4 10">4.2.3.1</ecNumber>
    </recommendedName>
</protein>
<accession>D4CVA3</accession>
<dbReference type="AlphaFoldDB" id="D4CVA3"/>
<evidence type="ECO:0000313" key="15">
    <source>
        <dbReference type="Proteomes" id="UP000003748"/>
    </source>
</evidence>
<keyword evidence="8 11" id="KW-0663">Pyridoxal phosphate</keyword>
<dbReference type="UniPathway" id="UPA00050">
    <property type="reaction ID" value="UER00065"/>
</dbReference>
<dbReference type="PANTHER" id="PTHR43515:SF1">
    <property type="entry name" value="THREONINE SYNTHASE-LIKE 1"/>
    <property type="match status" value="1"/>
</dbReference>
<dbReference type="PANTHER" id="PTHR43515">
    <property type="entry name" value="THREONINE SYNTHASE-LIKE 1"/>
    <property type="match status" value="1"/>
</dbReference>
<dbReference type="Pfam" id="PF14821">
    <property type="entry name" value="Thr_synth_N"/>
    <property type="match status" value="1"/>
</dbReference>
<proteinExistence type="inferred from homology"/>
<name>D4CVA3_9FUSO</name>
<dbReference type="Gene3D" id="3.90.1380.10">
    <property type="entry name" value="Threonine synthase, N-terminal domain"/>
    <property type="match status" value="1"/>
</dbReference>
<feature type="domain" description="Tryptophan synthase beta chain-like PALP" evidence="12">
    <location>
        <begin position="101"/>
        <end position="426"/>
    </location>
</feature>
<dbReference type="GO" id="GO:0009088">
    <property type="term" value="P:threonine biosynthetic process"/>
    <property type="evidence" value="ECO:0007669"/>
    <property type="project" value="UniProtKB-UniRule"/>
</dbReference>
<feature type="modified residue" description="N6-(pyridoxal phosphate)lysine" evidence="11">
    <location>
        <position position="124"/>
    </location>
</feature>
<evidence type="ECO:0000256" key="9">
    <source>
        <dbReference type="ARBA" id="ARBA00049144"/>
    </source>
</evidence>
<dbReference type="NCBIfam" id="TIGR00260">
    <property type="entry name" value="thrC"/>
    <property type="match status" value="1"/>
</dbReference>
<dbReference type="SUPFAM" id="SSF53686">
    <property type="entry name" value="Tryptophan synthase beta subunit-like PLP-dependent enzymes"/>
    <property type="match status" value="1"/>
</dbReference>
<dbReference type="InterPro" id="IPR001926">
    <property type="entry name" value="TrpB-like_PALP"/>
</dbReference>
<dbReference type="GO" id="GO:0005737">
    <property type="term" value="C:cytoplasm"/>
    <property type="evidence" value="ECO:0007669"/>
    <property type="project" value="TreeGrafter"/>
</dbReference>
<dbReference type="GO" id="GO:0004795">
    <property type="term" value="F:threonine synthase activity"/>
    <property type="evidence" value="ECO:0007669"/>
    <property type="project" value="UniProtKB-UniRule"/>
</dbReference>
<evidence type="ECO:0000256" key="7">
    <source>
        <dbReference type="ARBA" id="ARBA00022697"/>
    </source>
</evidence>
<dbReference type="EC" id="4.2.3.1" evidence="4 10"/>
<evidence type="ECO:0000256" key="11">
    <source>
        <dbReference type="PIRSR" id="PIRSR604450-51"/>
    </source>
</evidence>
<keyword evidence="7" id="KW-0791">Threonine biosynthesis</keyword>
<dbReference type="Gene3D" id="3.40.50.1100">
    <property type="match status" value="2"/>
</dbReference>
<evidence type="ECO:0000256" key="8">
    <source>
        <dbReference type="ARBA" id="ARBA00022898"/>
    </source>
</evidence>
<evidence type="ECO:0000256" key="2">
    <source>
        <dbReference type="ARBA" id="ARBA00004979"/>
    </source>
</evidence>
<reference evidence="14 15" key="1">
    <citation type="submission" date="2010-02" db="EMBL/GenBank/DDBJ databases">
        <authorList>
            <person name="Weinstock G."/>
            <person name="Sodergren E."/>
            <person name="Clifton S."/>
            <person name="Fulton L."/>
            <person name="Fulton B."/>
            <person name="Courtney L."/>
            <person name="Fronick C."/>
            <person name="Harrison M."/>
            <person name="Strong C."/>
            <person name="Farmer C."/>
            <person name="Delahaunty K."/>
            <person name="Markovic C."/>
            <person name="Hall O."/>
            <person name="Minx P."/>
            <person name="Tomlinson C."/>
            <person name="Mitreva M."/>
            <person name="Nelson J."/>
            <person name="Hou S."/>
            <person name="Wollam A."/>
            <person name="Pepin K.H."/>
            <person name="Johnson M."/>
            <person name="Bhonagiri V."/>
            <person name="Zhang X."/>
            <person name="Suruliraj S."/>
            <person name="Warren W."/>
            <person name="Chinwalla A."/>
            <person name="Mardis E.R."/>
            <person name="Wilson R.K."/>
        </authorList>
    </citation>
    <scope>NUCLEOTIDE SEQUENCE [LARGE SCALE GENOMIC DNA]</scope>
    <source>
        <strain evidence="14 15">ATCC 33693</strain>
    </source>
</reference>
<evidence type="ECO:0000256" key="10">
    <source>
        <dbReference type="NCBIfam" id="TIGR00260"/>
    </source>
</evidence>